<feature type="transmembrane region" description="Helical" evidence="1">
    <location>
        <begin position="44"/>
        <end position="64"/>
    </location>
</feature>
<dbReference type="PANTHER" id="PTHR42029">
    <property type="entry name" value="AN04G07800"/>
    <property type="match status" value="1"/>
</dbReference>
<evidence type="ECO:0000313" key="3">
    <source>
        <dbReference type="EMBL" id="TKX25959.1"/>
    </source>
</evidence>
<sequence>MTLDVNKPHDALGLTLEAWAGGFMTGSLVIMACITVANMRRRVLLHKLILIELIFGMFQGTSIFPDPPYYGWYLATGGIFLNTSWTMHNIIAWMKNKPFLSKKASMIYIWSVIAVQPFWIVEMVAAFLYFNNYNNLFTYTRPWEALFRDPWWVFTSASLLWNIKRRYDFSLSELVRVSPRFGVLLIAMVISIIFIIIDILSVTHVINGRGSPDGINPYWKLAYVFKCLTDTVVLDDFKTALDRLKQYKLETMGQFATFSAFDHDGPPGTVDRRFSDAVNKRLELARQDSRFSSRLSPAQKWDTDIEALEFCTVPANVYQKDERLSRVSDSRSL</sequence>
<name>A0A2P8A840_9PEZI</name>
<keyword evidence="4" id="KW-1185">Reference proteome</keyword>
<evidence type="ECO:0000313" key="5">
    <source>
        <dbReference type="Proteomes" id="UP000308133"/>
    </source>
</evidence>
<dbReference type="STRING" id="40998.A0A2P8A840"/>
<dbReference type="PANTHER" id="PTHR42029:SF3">
    <property type="entry name" value="AN04G07800"/>
    <property type="match status" value="1"/>
</dbReference>
<evidence type="ECO:0000256" key="1">
    <source>
        <dbReference type="SAM" id="Phobius"/>
    </source>
</evidence>
<dbReference type="EMBL" id="PTQR01000021">
    <property type="protein sequence ID" value="TKX25959.1"/>
    <property type="molecule type" value="Genomic_DNA"/>
</dbReference>
<organism evidence="2 4">
    <name type="scientific">Elsinoe australis</name>
    <dbReference type="NCBI Taxonomy" id="40998"/>
    <lineage>
        <taxon>Eukaryota</taxon>
        <taxon>Fungi</taxon>
        <taxon>Dikarya</taxon>
        <taxon>Ascomycota</taxon>
        <taxon>Pezizomycotina</taxon>
        <taxon>Dothideomycetes</taxon>
        <taxon>Dothideomycetidae</taxon>
        <taxon>Myriangiales</taxon>
        <taxon>Elsinoaceae</taxon>
        <taxon>Elsinoe</taxon>
    </lineage>
</organism>
<dbReference type="PROSITE" id="PS51257">
    <property type="entry name" value="PROKAR_LIPOPROTEIN"/>
    <property type="match status" value="1"/>
</dbReference>
<feature type="transmembrane region" description="Helical" evidence="1">
    <location>
        <begin position="183"/>
        <end position="206"/>
    </location>
</feature>
<feature type="transmembrane region" description="Helical" evidence="1">
    <location>
        <begin position="18"/>
        <end position="37"/>
    </location>
</feature>
<keyword evidence="1" id="KW-0472">Membrane</keyword>
<accession>A0A2P8A840</accession>
<evidence type="ECO:0000313" key="2">
    <source>
        <dbReference type="EMBL" id="PSK56631.1"/>
    </source>
</evidence>
<reference evidence="3 5" key="2">
    <citation type="submission" date="2018-02" db="EMBL/GenBank/DDBJ databases">
        <title>Draft genome sequences of Elsinoe sp., causing black scab on jojoba.</title>
        <authorList>
            <person name="Stodart B."/>
            <person name="Jeffress S."/>
            <person name="Ash G."/>
            <person name="Arun Chinnappa K."/>
        </authorList>
    </citation>
    <scope>NUCLEOTIDE SEQUENCE [LARGE SCALE GENOMIC DNA]</scope>
    <source>
        <strain evidence="3 5">Hillstone_2</strain>
    </source>
</reference>
<comment type="caution">
    <text evidence="2">The sequence shown here is derived from an EMBL/GenBank/DDBJ whole genome shotgun (WGS) entry which is preliminary data.</text>
</comment>
<feature type="transmembrane region" description="Helical" evidence="1">
    <location>
        <begin position="70"/>
        <end position="94"/>
    </location>
</feature>
<feature type="transmembrane region" description="Helical" evidence="1">
    <location>
        <begin position="106"/>
        <end position="130"/>
    </location>
</feature>
<dbReference type="EMBL" id="NHZQ01000060">
    <property type="protein sequence ID" value="PSK56631.1"/>
    <property type="molecule type" value="Genomic_DNA"/>
</dbReference>
<proteinExistence type="predicted"/>
<dbReference type="Proteomes" id="UP000308133">
    <property type="component" value="Unassembled WGS sequence"/>
</dbReference>
<gene>
    <name evidence="2" type="ORF">B9Z65_6255</name>
    <name evidence="3" type="ORF">C1H76_1805</name>
</gene>
<dbReference type="OrthoDB" id="5420247at2759"/>
<keyword evidence="1" id="KW-0812">Transmembrane</keyword>
<keyword evidence="1" id="KW-1133">Transmembrane helix</keyword>
<dbReference type="Proteomes" id="UP000243723">
    <property type="component" value="Unassembled WGS sequence"/>
</dbReference>
<dbReference type="AlphaFoldDB" id="A0A2P8A840"/>
<evidence type="ECO:0000313" key="4">
    <source>
        <dbReference type="Proteomes" id="UP000243723"/>
    </source>
</evidence>
<reference evidence="2 4" key="1">
    <citation type="submission" date="2017-05" db="EMBL/GenBank/DDBJ databases">
        <title>Draft genome sequence of Elsinoe australis.</title>
        <authorList>
            <person name="Cheng Q."/>
        </authorList>
    </citation>
    <scope>NUCLEOTIDE SEQUENCE [LARGE SCALE GENOMIC DNA]</scope>
    <source>
        <strain evidence="2 4">NL1</strain>
    </source>
</reference>
<protein>
    <submittedName>
        <fullName evidence="2">Sexual differentiation process protein isp4</fullName>
    </submittedName>
</protein>